<proteinExistence type="predicted"/>
<feature type="domain" description="DUF6456" evidence="1">
    <location>
        <begin position="95"/>
        <end position="227"/>
    </location>
</feature>
<dbReference type="InterPro" id="IPR045599">
    <property type="entry name" value="DUF6456"/>
</dbReference>
<dbReference type="RefSeq" id="WP_127188272.1">
    <property type="nucleotide sequence ID" value="NZ_RZNJ01000003.1"/>
</dbReference>
<evidence type="ECO:0000259" key="1">
    <source>
        <dbReference type="Pfam" id="PF20057"/>
    </source>
</evidence>
<sequence>MSPDLTLKFMRVLLRAEDAVAGPDGRYLAAAGSARATLDAALVRGLLSCGAIAGDARAVRANAETRSWIRRRLASPGESEQVADRVLDRSTGGLTVNLAESPLARLAVGLRGDAPFLEAHQVEAGERLRRLWEKASLSQRVTMRYDGSPRAPRGIARGLEPGESAIDARKKIARIREALPPDCAGVVIDVCGLLKGLQTVEAERGWPRRSAKLVLRIGLDQLARHFGISAVGQGLGAAPINGWMAPDGRPDRFE</sequence>
<dbReference type="OrthoDB" id="7476630at2"/>
<evidence type="ECO:0000313" key="3">
    <source>
        <dbReference type="Proteomes" id="UP000281547"/>
    </source>
</evidence>
<dbReference type="AlphaFoldDB" id="A0A433XAB8"/>
<evidence type="ECO:0000313" key="2">
    <source>
        <dbReference type="EMBL" id="RUT31026.1"/>
    </source>
</evidence>
<dbReference type="Proteomes" id="UP000281547">
    <property type="component" value="Unassembled WGS sequence"/>
</dbReference>
<protein>
    <submittedName>
        <fullName evidence="2">ATPase</fullName>
    </submittedName>
</protein>
<name>A0A433XAB8_9HYPH</name>
<reference evidence="2 3" key="1">
    <citation type="journal article" date="2016" name="Int. J. Syst. Evol. Microbiol.">
        <title>Arsenicitalea aurantiaca gen. nov., sp. nov., a new member of the family Hyphomicrobiaceae, isolated from high-arsenic sediment.</title>
        <authorList>
            <person name="Mu Y."/>
            <person name="Zhou L."/>
            <person name="Zeng X.C."/>
            <person name="Liu L."/>
            <person name="Pan Y."/>
            <person name="Chen X."/>
            <person name="Wang J."/>
            <person name="Li S."/>
            <person name="Li W.J."/>
            <person name="Wang Y."/>
        </authorList>
    </citation>
    <scope>NUCLEOTIDE SEQUENCE [LARGE SCALE GENOMIC DNA]</scope>
    <source>
        <strain evidence="2 3">42-50</strain>
    </source>
</reference>
<dbReference type="EMBL" id="RZNJ01000003">
    <property type="protein sequence ID" value="RUT31026.1"/>
    <property type="molecule type" value="Genomic_DNA"/>
</dbReference>
<dbReference type="Pfam" id="PF20057">
    <property type="entry name" value="DUF6456"/>
    <property type="match status" value="1"/>
</dbReference>
<gene>
    <name evidence="2" type="ORF">EMQ25_09100</name>
</gene>
<comment type="caution">
    <text evidence="2">The sequence shown here is derived from an EMBL/GenBank/DDBJ whole genome shotgun (WGS) entry which is preliminary data.</text>
</comment>
<organism evidence="2 3">
    <name type="scientific">Arsenicitalea aurantiaca</name>
    <dbReference type="NCBI Taxonomy" id="1783274"/>
    <lineage>
        <taxon>Bacteria</taxon>
        <taxon>Pseudomonadati</taxon>
        <taxon>Pseudomonadota</taxon>
        <taxon>Alphaproteobacteria</taxon>
        <taxon>Hyphomicrobiales</taxon>
        <taxon>Devosiaceae</taxon>
        <taxon>Arsenicitalea</taxon>
    </lineage>
</organism>
<accession>A0A433XAB8</accession>
<keyword evidence="3" id="KW-1185">Reference proteome</keyword>